<protein>
    <submittedName>
        <fullName evidence="1">Uncharacterized protein</fullName>
    </submittedName>
</protein>
<reference evidence="1 2" key="1">
    <citation type="journal article" date="2021" name="ISME Commun">
        <title>Automated analysis of genomic sequences facilitates high-throughput and comprehensive description of bacteria.</title>
        <authorList>
            <person name="Hitch T.C.A."/>
        </authorList>
    </citation>
    <scope>NUCLEOTIDE SEQUENCE [LARGE SCALE GENOMIC DNA]</scope>
    <source>
        <strain evidence="1 2">Sanger_18</strain>
    </source>
</reference>
<proteinExistence type="predicted"/>
<comment type="caution">
    <text evidence="1">The sequence shown here is derived from an EMBL/GenBank/DDBJ whole genome shotgun (WGS) entry which is preliminary data.</text>
</comment>
<evidence type="ECO:0000313" key="2">
    <source>
        <dbReference type="Proteomes" id="UP001652432"/>
    </source>
</evidence>
<organism evidence="1 2">
    <name type="scientific">Suilimivivens aceti</name>
    <dbReference type="NCBI Taxonomy" id="2981774"/>
    <lineage>
        <taxon>Bacteria</taxon>
        <taxon>Bacillati</taxon>
        <taxon>Bacillota</taxon>
        <taxon>Clostridia</taxon>
        <taxon>Lachnospirales</taxon>
        <taxon>Lachnospiraceae</taxon>
        <taxon>Suilimivivens</taxon>
    </lineage>
</organism>
<name>A0ABT2SY78_9FIRM</name>
<evidence type="ECO:0000313" key="1">
    <source>
        <dbReference type="EMBL" id="MCU6742948.1"/>
    </source>
</evidence>
<sequence>MYPFWEKLSEYQTDAVRRLETLPASHDFPECRQILAEKIADWLEKEELQ</sequence>
<dbReference type="Proteomes" id="UP001652432">
    <property type="component" value="Unassembled WGS sequence"/>
</dbReference>
<dbReference type="EMBL" id="JAOQKJ010000001">
    <property type="protein sequence ID" value="MCU6742948.1"/>
    <property type="molecule type" value="Genomic_DNA"/>
</dbReference>
<accession>A0ABT2SY78</accession>
<dbReference type="RefSeq" id="WP_262572246.1">
    <property type="nucleotide sequence ID" value="NZ_JAOQKJ010000001.1"/>
</dbReference>
<keyword evidence="2" id="KW-1185">Reference proteome</keyword>
<gene>
    <name evidence="1" type="ORF">OCV77_00270</name>
</gene>